<dbReference type="AlphaFoldDB" id="A0A5P1EJ61"/>
<dbReference type="GO" id="GO:0005886">
    <property type="term" value="C:plasma membrane"/>
    <property type="evidence" value="ECO:0007669"/>
    <property type="project" value="TreeGrafter"/>
</dbReference>
<dbReference type="Pfam" id="PF03168">
    <property type="entry name" value="LEA_2"/>
    <property type="match status" value="1"/>
</dbReference>
<comment type="subcellular location">
    <subcellularLocation>
        <location evidence="1">Membrane</location>
        <topology evidence="1">Single-pass membrane protein</topology>
    </subcellularLocation>
</comment>
<accession>A0A5P1EJ61</accession>
<evidence type="ECO:0000256" key="5">
    <source>
        <dbReference type="SAM" id="Phobius"/>
    </source>
</evidence>
<organism evidence="7 8">
    <name type="scientific">Asparagus officinalis</name>
    <name type="common">Garden asparagus</name>
    <dbReference type="NCBI Taxonomy" id="4686"/>
    <lineage>
        <taxon>Eukaryota</taxon>
        <taxon>Viridiplantae</taxon>
        <taxon>Streptophyta</taxon>
        <taxon>Embryophyta</taxon>
        <taxon>Tracheophyta</taxon>
        <taxon>Spermatophyta</taxon>
        <taxon>Magnoliopsida</taxon>
        <taxon>Liliopsida</taxon>
        <taxon>Asparagales</taxon>
        <taxon>Asparagaceae</taxon>
        <taxon>Asparagoideae</taxon>
        <taxon>Asparagus</taxon>
    </lineage>
</organism>
<evidence type="ECO:0000256" key="1">
    <source>
        <dbReference type="ARBA" id="ARBA00004167"/>
    </source>
</evidence>
<dbReference type="OMA" id="YQGHQNK"/>
<evidence type="ECO:0000256" key="3">
    <source>
        <dbReference type="ARBA" id="ARBA00022989"/>
    </source>
</evidence>
<name>A0A5P1EJ61_ASPOF</name>
<feature type="domain" description="Late embryogenesis abundant protein LEA-2 subgroup" evidence="6">
    <location>
        <begin position="109"/>
        <end position="211"/>
    </location>
</feature>
<dbReference type="Gramene" id="ONK64110">
    <property type="protein sequence ID" value="ONK64110"/>
    <property type="gene ID" value="A4U43_C07F22180"/>
</dbReference>
<gene>
    <name evidence="7" type="ORF">A4U43_C07F22180</name>
</gene>
<proteinExistence type="predicted"/>
<dbReference type="PANTHER" id="PTHR31234">
    <property type="entry name" value="LATE EMBRYOGENESIS ABUNDANT (LEA) HYDROXYPROLINE-RICH GLYCOPROTEIN FAMILY"/>
    <property type="match status" value="1"/>
</dbReference>
<keyword evidence="2 5" id="KW-0812">Transmembrane</keyword>
<dbReference type="GO" id="GO:0098542">
    <property type="term" value="P:defense response to other organism"/>
    <property type="evidence" value="ECO:0007669"/>
    <property type="project" value="InterPro"/>
</dbReference>
<evidence type="ECO:0000313" key="7">
    <source>
        <dbReference type="EMBL" id="ONK64110.1"/>
    </source>
</evidence>
<dbReference type="EMBL" id="CM007387">
    <property type="protein sequence ID" value="ONK64110.1"/>
    <property type="molecule type" value="Genomic_DNA"/>
</dbReference>
<evidence type="ECO:0000259" key="6">
    <source>
        <dbReference type="Pfam" id="PF03168"/>
    </source>
</evidence>
<evidence type="ECO:0000256" key="2">
    <source>
        <dbReference type="ARBA" id="ARBA00022692"/>
    </source>
</evidence>
<dbReference type="PANTHER" id="PTHR31234:SF72">
    <property type="entry name" value="NDR1_HIN1-LIKE PROTEIN 6"/>
    <property type="match status" value="1"/>
</dbReference>
<keyword evidence="8" id="KW-1185">Reference proteome</keyword>
<evidence type="ECO:0000256" key="4">
    <source>
        <dbReference type="ARBA" id="ARBA00023136"/>
    </source>
</evidence>
<dbReference type="InterPro" id="IPR004864">
    <property type="entry name" value="LEA_2"/>
</dbReference>
<evidence type="ECO:0000313" key="8">
    <source>
        <dbReference type="Proteomes" id="UP000243459"/>
    </source>
</evidence>
<dbReference type="Proteomes" id="UP000243459">
    <property type="component" value="Chromosome 7"/>
</dbReference>
<feature type="transmembrane region" description="Helical" evidence="5">
    <location>
        <begin position="59"/>
        <end position="77"/>
    </location>
</feature>
<sequence>MSSSTAQRPMPPSDHQKIHPVDVEARPHLLRSPRPPRQCHGRTRRPFIALLTTARSPSLILLIVIVAATIGILYLVLDPKLPKYSVDRLRITDFSVDSGLNARASFNLTVTAKNPNKHIGIYYEDNSHLSVWYSDISLCEGSFPVFYQGHRNTTVMTVTLSGQTKLGSDVVTALRAQQQTGKIPLKFRGDVPVKVKLGGLKLWKVTSRVRCDLVVDSLNANNQISIKTSDCKFSLKL</sequence>
<reference evidence="8" key="1">
    <citation type="journal article" date="2017" name="Nat. Commun.">
        <title>The asparagus genome sheds light on the origin and evolution of a young Y chromosome.</title>
        <authorList>
            <person name="Harkess A."/>
            <person name="Zhou J."/>
            <person name="Xu C."/>
            <person name="Bowers J.E."/>
            <person name="Van der Hulst R."/>
            <person name="Ayyampalayam S."/>
            <person name="Mercati F."/>
            <person name="Riccardi P."/>
            <person name="McKain M.R."/>
            <person name="Kakrana A."/>
            <person name="Tang H."/>
            <person name="Ray J."/>
            <person name="Groenendijk J."/>
            <person name="Arikit S."/>
            <person name="Mathioni S.M."/>
            <person name="Nakano M."/>
            <person name="Shan H."/>
            <person name="Telgmann-Rauber A."/>
            <person name="Kanno A."/>
            <person name="Yue Z."/>
            <person name="Chen H."/>
            <person name="Li W."/>
            <person name="Chen Y."/>
            <person name="Xu X."/>
            <person name="Zhang Y."/>
            <person name="Luo S."/>
            <person name="Chen H."/>
            <person name="Gao J."/>
            <person name="Mao Z."/>
            <person name="Pires J.C."/>
            <person name="Luo M."/>
            <person name="Kudrna D."/>
            <person name="Wing R.A."/>
            <person name="Meyers B.C."/>
            <person name="Yi K."/>
            <person name="Kong H."/>
            <person name="Lavrijsen P."/>
            <person name="Sunseri F."/>
            <person name="Falavigna A."/>
            <person name="Ye Y."/>
            <person name="Leebens-Mack J.H."/>
            <person name="Chen G."/>
        </authorList>
    </citation>
    <scope>NUCLEOTIDE SEQUENCE [LARGE SCALE GENOMIC DNA]</scope>
    <source>
        <strain evidence="8">cv. DH0086</strain>
    </source>
</reference>
<protein>
    <recommendedName>
        <fullName evidence="6">Late embryogenesis abundant protein LEA-2 subgroup domain-containing protein</fullName>
    </recommendedName>
</protein>
<dbReference type="SUPFAM" id="SSF117070">
    <property type="entry name" value="LEA14-like"/>
    <property type="match status" value="1"/>
</dbReference>
<dbReference type="InterPro" id="IPR044839">
    <property type="entry name" value="NDR1-like"/>
</dbReference>
<keyword evidence="4 5" id="KW-0472">Membrane</keyword>
<keyword evidence="3 5" id="KW-1133">Transmembrane helix</keyword>